<comment type="caution">
    <text evidence="2">The sequence shown here is derived from an EMBL/GenBank/DDBJ whole genome shotgun (WGS) entry which is preliminary data.</text>
</comment>
<dbReference type="Proteomes" id="UP001623592">
    <property type="component" value="Unassembled WGS sequence"/>
</dbReference>
<reference evidence="2 3" key="1">
    <citation type="submission" date="2024-11" db="EMBL/GenBank/DDBJ databases">
        <authorList>
            <person name="Heng Y.C."/>
            <person name="Lim A.C.H."/>
            <person name="Lee J.K.Y."/>
            <person name="Kittelmann S."/>
        </authorList>
    </citation>
    <scope>NUCLEOTIDE SEQUENCE [LARGE SCALE GENOMIC DNA]</scope>
    <source>
        <strain evidence="2 3">WILCCON 0114</strain>
    </source>
</reference>
<organism evidence="2 3">
    <name type="scientific">Clostridium neuense</name>
    <dbReference type="NCBI Taxonomy" id="1728934"/>
    <lineage>
        <taxon>Bacteria</taxon>
        <taxon>Bacillati</taxon>
        <taxon>Bacillota</taxon>
        <taxon>Clostridia</taxon>
        <taxon>Eubacteriales</taxon>
        <taxon>Clostridiaceae</taxon>
        <taxon>Clostridium</taxon>
    </lineage>
</organism>
<dbReference type="InterPro" id="IPR038720">
    <property type="entry name" value="YprB_RNase_H-like_dom"/>
</dbReference>
<feature type="domain" description="YprB ribonuclease H-like" evidence="1">
    <location>
        <begin position="32"/>
        <end position="209"/>
    </location>
</feature>
<evidence type="ECO:0000313" key="3">
    <source>
        <dbReference type="Proteomes" id="UP001623592"/>
    </source>
</evidence>
<accession>A0ABW8TIC9</accession>
<keyword evidence="3" id="KW-1185">Reference proteome</keyword>
<name>A0ABW8TIC9_9CLOT</name>
<gene>
    <name evidence="2" type="ORF">ACJDT4_17740</name>
</gene>
<evidence type="ECO:0000259" key="1">
    <source>
        <dbReference type="Pfam" id="PF13482"/>
    </source>
</evidence>
<sequence>MIIEEKSIYISDIDNNECFEKDGSREIYKKALFFDLEHYIYKKPICIGVFGCAYYDDASKELKLTQYMIENKSDAAAILSLAKDYFYKAKNKLNKEYIVTFSGNNDFTIINYLFEKNNINVKVNEYFKSIDLQREYEKIVGKVIGLKNLEKIFNIARESELIGGATLAKTFYKVIKDDEYFNRMPDEKKTKIMTYNGQDVISLFYMLVSWSTYAHKLDQ</sequence>
<protein>
    <submittedName>
        <fullName evidence="2">Ribonuclease H-like domain-containing protein</fullName>
    </submittedName>
</protein>
<evidence type="ECO:0000313" key="2">
    <source>
        <dbReference type="EMBL" id="MFL0252259.1"/>
    </source>
</evidence>
<dbReference type="Pfam" id="PF13482">
    <property type="entry name" value="RNase_H_2"/>
    <property type="match status" value="1"/>
</dbReference>
<dbReference type="InterPro" id="IPR012337">
    <property type="entry name" value="RNaseH-like_sf"/>
</dbReference>
<dbReference type="RefSeq" id="WP_406788915.1">
    <property type="nucleotide sequence ID" value="NZ_JBJIAA010000016.1"/>
</dbReference>
<dbReference type="SUPFAM" id="SSF53098">
    <property type="entry name" value="Ribonuclease H-like"/>
    <property type="match status" value="1"/>
</dbReference>
<dbReference type="EMBL" id="JBJIAA010000016">
    <property type="protein sequence ID" value="MFL0252259.1"/>
    <property type="molecule type" value="Genomic_DNA"/>
</dbReference>
<proteinExistence type="predicted"/>